<sequence>MSYRLLLLAVVCSLNVQAADALPKGEATAKSPRERDVLELRAADNATLVVALVTEDKIRRVVLFDPFGEATKSRNVGENFLNLGDLISPDGKFIVMPRGHAEPIEVYKLDSSIFEAIEKDKPHWRFQVVTKLQRASTVQNYIGWNGMVFSINAEYGATTSTVVCDVESKAIKSSAPLVAEEK</sequence>
<dbReference type="RefSeq" id="WP_113958420.1">
    <property type="nucleotide sequence ID" value="NZ_QNRR01000003.1"/>
</dbReference>
<evidence type="ECO:0000313" key="2">
    <source>
        <dbReference type="EMBL" id="RBP45293.1"/>
    </source>
</evidence>
<reference evidence="2 3" key="1">
    <citation type="submission" date="2018-06" db="EMBL/GenBank/DDBJ databases">
        <title>Genomic Encyclopedia of Type Strains, Phase IV (KMG-IV): sequencing the most valuable type-strain genomes for metagenomic binning, comparative biology and taxonomic classification.</title>
        <authorList>
            <person name="Goeker M."/>
        </authorList>
    </citation>
    <scope>NUCLEOTIDE SEQUENCE [LARGE SCALE GENOMIC DNA]</scope>
    <source>
        <strain evidence="2 3">DSM 25532</strain>
    </source>
</reference>
<feature type="signal peptide" evidence="1">
    <location>
        <begin position="1"/>
        <end position="18"/>
    </location>
</feature>
<comment type="caution">
    <text evidence="2">The sequence shown here is derived from an EMBL/GenBank/DDBJ whole genome shotgun (WGS) entry which is preliminary data.</text>
</comment>
<evidence type="ECO:0000256" key="1">
    <source>
        <dbReference type="SAM" id="SignalP"/>
    </source>
</evidence>
<keyword evidence="1" id="KW-0732">Signal</keyword>
<dbReference type="EMBL" id="QNRR01000003">
    <property type="protein sequence ID" value="RBP45293.1"/>
    <property type="molecule type" value="Genomic_DNA"/>
</dbReference>
<dbReference type="AlphaFoldDB" id="A0A366HQT9"/>
<accession>A0A366HQT9</accession>
<proteinExistence type="predicted"/>
<evidence type="ECO:0000313" key="3">
    <source>
        <dbReference type="Proteomes" id="UP000253426"/>
    </source>
</evidence>
<organism evidence="2 3">
    <name type="scientific">Roseimicrobium gellanilyticum</name>
    <dbReference type="NCBI Taxonomy" id="748857"/>
    <lineage>
        <taxon>Bacteria</taxon>
        <taxon>Pseudomonadati</taxon>
        <taxon>Verrucomicrobiota</taxon>
        <taxon>Verrucomicrobiia</taxon>
        <taxon>Verrucomicrobiales</taxon>
        <taxon>Verrucomicrobiaceae</taxon>
        <taxon>Roseimicrobium</taxon>
    </lineage>
</organism>
<keyword evidence="3" id="KW-1185">Reference proteome</keyword>
<feature type="chain" id="PRO_5017040867" description="6-bladed beta-propeller protein" evidence="1">
    <location>
        <begin position="19"/>
        <end position="182"/>
    </location>
</feature>
<gene>
    <name evidence="2" type="ORF">DES53_103291</name>
</gene>
<evidence type="ECO:0008006" key="4">
    <source>
        <dbReference type="Google" id="ProtNLM"/>
    </source>
</evidence>
<dbReference type="Proteomes" id="UP000253426">
    <property type="component" value="Unassembled WGS sequence"/>
</dbReference>
<name>A0A366HQT9_9BACT</name>
<protein>
    <recommendedName>
        <fullName evidence="4">6-bladed beta-propeller protein</fullName>
    </recommendedName>
</protein>